<reference evidence="2 3" key="1">
    <citation type="submission" date="2019-10" db="EMBL/GenBank/DDBJ databases">
        <title>Corynebacterium sp novel species isolated from the respiratory tract of Marmot.</title>
        <authorList>
            <person name="Zhang G."/>
        </authorList>
    </citation>
    <scope>NUCLEOTIDE SEQUENCE [LARGE SCALE GENOMIC DNA]</scope>
    <source>
        <strain evidence="2 3">336</strain>
    </source>
</reference>
<evidence type="ECO:0000313" key="2">
    <source>
        <dbReference type="EMBL" id="KAB3523228.1"/>
    </source>
</evidence>
<dbReference type="InterPro" id="IPR013113">
    <property type="entry name" value="SIP_FAD-bd"/>
</dbReference>
<dbReference type="Pfam" id="PF08021">
    <property type="entry name" value="FAD_binding_9"/>
    <property type="match status" value="1"/>
</dbReference>
<feature type="domain" description="FAD-binding FR-type" evidence="1">
    <location>
        <begin position="3"/>
        <end position="124"/>
    </location>
</feature>
<dbReference type="InterPro" id="IPR007037">
    <property type="entry name" value="SIP_rossman_dom"/>
</dbReference>
<dbReference type="InterPro" id="IPR017938">
    <property type="entry name" value="Riboflavin_synthase-like_b-brl"/>
</dbReference>
<dbReference type="PROSITE" id="PS51384">
    <property type="entry name" value="FAD_FR"/>
    <property type="match status" value="1"/>
</dbReference>
<dbReference type="EMBL" id="WBZJ01000001">
    <property type="protein sequence ID" value="KAB3523228.1"/>
    <property type="molecule type" value="Genomic_DNA"/>
</dbReference>
<dbReference type="RefSeq" id="WP_151843990.1">
    <property type="nucleotide sequence ID" value="NZ_WBZJ01000001.1"/>
</dbReference>
<proteinExistence type="predicted"/>
<sequence length="293" mass="31995">MAFSPIPCTVVRNTKLSPSFRRITLDAPGFGPAGPIYDLRVKLLISDEPLPNVPDWHSHLSVAQREALRTYSIRDRRVKDNGDVEIDIDFVDHPGGLASEWAAACEPGDTVVVIGPPLDDASGMGIEFNPGDATTAYLLGDETAAPAIARTVEEWPDGVTGHAFIEVPSAEDILDIETPDACEVTWLPREDRARGAAMQDKLSELLGFTVAETEAASREDASGDDQEMLVWETPAYSSSGEDLQAPQESRPDECYYWIAGESSVVKAMRRDAVRNAGVPRSMVSFMGYWKDTH</sequence>
<dbReference type="Proteomes" id="UP000436181">
    <property type="component" value="Unassembled WGS sequence"/>
</dbReference>
<dbReference type="PANTHER" id="PTHR30157:SF0">
    <property type="entry name" value="NADPH-DEPENDENT FERRIC-CHELATE REDUCTASE"/>
    <property type="match status" value="1"/>
</dbReference>
<name>A0ABQ6VFZ6_9CORY</name>
<accession>A0ABQ6VFZ6</accession>
<dbReference type="Gene3D" id="2.40.30.10">
    <property type="entry name" value="Translation factors"/>
    <property type="match status" value="1"/>
</dbReference>
<dbReference type="InterPro" id="IPR017927">
    <property type="entry name" value="FAD-bd_FR_type"/>
</dbReference>
<dbReference type="InterPro" id="IPR039261">
    <property type="entry name" value="FNR_nucleotide-bd"/>
</dbReference>
<gene>
    <name evidence="2" type="ORF">F8377_03555</name>
</gene>
<dbReference type="InterPro" id="IPR039374">
    <property type="entry name" value="SIP_fam"/>
</dbReference>
<protein>
    <submittedName>
        <fullName evidence="2">Siderophore-interacting protein</fullName>
    </submittedName>
</protein>
<dbReference type="Gene3D" id="3.40.50.80">
    <property type="entry name" value="Nucleotide-binding domain of ferredoxin-NADP reductase (FNR) module"/>
    <property type="match status" value="1"/>
</dbReference>
<organism evidence="2 3">
    <name type="scientific">Corynebacterium zhongnanshanii</name>
    <dbReference type="NCBI Taxonomy" id="2768834"/>
    <lineage>
        <taxon>Bacteria</taxon>
        <taxon>Bacillati</taxon>
        <taxon>Actinomycetota</taxon>
        <taxon>Actinomycetes</taxon>
        <taxon>Mycobacteriales</taxon>
        <taxon>Corynebacteriaceae</taxon>
        <taxon>Corynebacterium</taxon>
    </lineage>
</organism>
<keyword evidence="3" id="KW-1185">Reference proteome</keyword>
<dbReference type="PANTHER" id="PTHR30157">
    <property type="entry name" value="FERRIC REDUCTASE, NADPH-DEPENDENT"/>
    <property type="match status" value="1"/>
</dbReference>
<dbReference type="Pfam" id="PF04954">
    <property type="entry name" value="SIP"/>
    <property type="match status" value="1"/>
</dbReference>
<dbReference type="SUPFAM" id="SSF63380">
    <property type="entry name" value="Riboflavin synthase domain-like"/>
    <property type="match status" value="1"/>
</dbReference>
<comment type="caution">
    <text evidence="2">The sequence shown here is derived from an EMBL/GenBank/DDBJ whole genome shotgun (WGS) entry which is preliminary data.</text>
</comment>
<dbReference type="CDD" id="cd06193">
    <property type="entry name" value="siderophore_interacting"/>
    <property type="match status" value="1"/>
</dbReference>
<evidence type="ECO:0000313" key="3">
    <source>
        <dbReference type="Proteomes" id="UP000436181"/>
    </source>
</evidence>
<evidence type="ECO:0000259" key="1">
    <source>
        <dbReference type="PROSITE" id="PS51384"/>
    </source>
</evidence>